<name>A0ABQ1PD19_9ENTE</name>
<dbReference type="RefSeq" id="WP_088270558.1">
    <property type="nucleotide sequence ID" value="NZ_BMKI01000006.1"/>
</dbReference>
<accession>A0ABQ1PD19</accession>
<proteinExistence type="predicted"/>
<dbReference type="EMBL" id="BMKI01000006">
    <property type="protein sequence ID" value="GGC94868.1"/>
    <property type="molecule type" value="Genomic_DNA"/>
</dbReference>
<comment type="caution">
    <text evidence="1">The sequence shown here is derived from an EMBL/GenBank/DDBJ whole genome shotgun (WGS) entry which is preliminary data.</text>
</comment>
<dbReference type="Proteomes" id="UP000630615">
    <property type="component" value="Unassembled WGS sequence"/>
</dbReference>
<gene>
    <name evidence="1" type="ORF">GCM10011573_25640</name>
</gene>
<organism evidence="1 2">
    <name type="scientific">Enterococcus wangshanyuanii</name>
    <dbReference type="NCBI Taxonomy" id="2005703"/>
    <lineage>
        <taxon>Bacteria</taxon>
        <taxon>Bacillati</taxon>
        <taxon>Bacillota</taxon>
        <taxon>Bacilli</taxon>
        <taxon>Lactobacillales</taxon>
        <taxon>Enterococcaceae</taxon>
        <taxon>Enterococcus</taxon>
    </lineage>
</organism>
<sequence length="71" mass="8333">MEQEIFVGIPPLQLRDELSCKAKEHVIRERLKGIEMIIVDSKGEFDSIKDYLPKNVRFVDCLDKAEKEIER</sequence>
<evidence type="ECO:0000313" key="1">
    <source>
        <dbReference type="EMBL" id="GGC94868.1"/>
    </source>
</evidence>
<protein>
    <submittedName>
        <fullName evidence="1">Uncharacterized protein</fullName>
    </submittedName>
</protein>
<keyword evidence="2" id="KW-1185">Reference proteome</keyword>
<evidence type="ECO:0000313" key="2">
    <source>
        <dbReference type="Proteomes" id="UP000630615"/>
    </source>
</evidence>
<reference evidence="2" key="1">
    <citation type="journal article" date="2019" name="Int. J. Syst. Evol. Microbiol.">
        <title>The Global Catalogue of Microorganisms (GCM) 10K type strain sequencing project: providing services to taxonomists for standard genome sequencing and annotation.</title>
        <authorList>
            <consortium name="The Broad Institute Genomics Platform"/>
            <consortium name="The Broad Institute Genome Sequencing Center for Infectious Disease"/>
            <person name="Wu L."/>
            <person name="Ma J."/>
        </authorList>
    </citation>
    <scope>NUCLEOTIDE SEQUENCE [LARGE SCALE GENOMIC DNA]</scope>
    <source>
        <strain evidence="2">CGMCC 1.15942</strain>
    </source>
</reference>